<keyword evidence="3" id="KW-1185">Reference proteome</keyword>
<sequence length="126" mass="14907">MNILHLVQSLPKSRVSMQPKSRKELKRHLDRRRQSQSSRPHLEPLTGCQLGPTGRPTANEELNVDDQKNYWNESKLVWRAKNPEWRNTNPRFRRDKRRNLLNCWSFCISSGESTRASPKKTDNNNR</sequence>
<proteinExistence type="predicted"/>
<reference evidence="2" key="2">
    <citation type="submission" date="2015-03" db="UniProtKB">
        <authorList>
            <consortium name="EnsemblPlants"/>
        </authorList>
    </citation>
    <scope>IDENTIFICATION</scope>
</reference>
<dbReference type="Gramene" id="OBART09G03020.1">
    <property type="protein sequence ID" value="OBART09G03020.1"/>
    <property type="gene ID" value="OBART09G03020"/>
</dbReference>
<evidence type="ECO:0000313" key="3">
    <source>
        <dbReference type="Proteomes" id="UP000026960"/>
    </source>
</evidence>
<dbReference type="EnsemblPlants" id="OBART09G03020.1">
    <property type="protein sequence ID" value="OBART09G03020.1"/>
    <property type="gene ID" value="OBART09G03020"/>
</dbReference>
<dbReference type="AlphaFoldDB" id="A0A0D3H4F5"/>
<protein>
    <submittedName>
        <fullName evidence="2">Uncharacterized protein</fullName>
    </submittedName>
</protein>
<dbReference type="Proteomes" id="UP000026960">
    <property type="component" value="Chromosome 9"/>
</dbReference>
<evidence type="ECO:0000313" key="2">
    <source>
        <dbReference type="EnsemblPlants" id="OBART09G03020.1"/>
    </source>
</evidence>
<feature type="region of interest" description="Disordered" evidence="1">
    <location>
        <begin position="12"/>
        <end position="61"/>
    </location>
</feature>
<accession>A0A0D3H4F5</accession>
<dbReference type="HOGENOM" id="CLU_1985000_0_0_1"/>
<name>A0A0D3H4F5_9ORYZ</name>
<evidence type="ECO:0000256" key="1">
    <source>
        <dbReference type="SAM" id="MobiDB-lite"/>
    </source>
</evidence>
<dbReference type="PaxDb" id="65489-OBART09G03020.1"/>
<reference evidence="2" key="1">
    <citation type="journal article" date="2009" name="Rice">
        <title>De Novo Next Generation Sequencing of Plant Genomes.</title>
        <authorList>
            <person name="Rounsley S."/>
            <person name="Marri P.R."/>
            <person name="Yu Y."/>
            <person name="He R."/>
            <person name="Sisneros N."/>
            <person name="Goicoechea J.L."/>
            <person name="Lee S.J."/>
            <person name="Angelova A."/>
            <person name="Kudrna D."/>
            <person name="Luo M."/>
            <person name="Affourtit J."/>
            <person name="Desany B."/>
            <person name="Knight J."/>
            <person name="Niazi F."/>
            <person name="Egholm M."/>
            <person name="Wing R.A."/>
        </authorList>
    </citation>
    <scope>NUCLEOTIDE SEQUENCE [LARGE SCALE GENOMIC DNA]</scope>
    <source>
        <strain evidence="2">cv. IRGC 105608</strain>
    </source>
</reference>
<organism evidence="2">
    <name type="scientific">Oryza barthii</name>
    <dbReference type="NCBI Taxonomy" id="65489"/>
    <lineage>
        <taxon>Eukaryota</taxon>
        <taxon>Viridiplantae</taxon>
        <taxon>Streptophyta</taxon>
        <taxon>Embryophyta</taxon>
        <taxon>Tracheophyta</taxon>
        <taxon>Spermatophyta</taxon>
        <taxon>Magnoliopsida</taxon>
        <taxon>Liliopsida</taxon>
        <taxon>Poales</taxon>
        <taxon>Poaceae</taxon>
        <taxon>BOP clade</taxon>
        <taxon>Oryzoideae</taxon>
        <taxon>Oryzeae</taxon>
        <taxon>Oryzinae</taxon>
        <taxon>Oryza</taxon>
    </lineage>
</organism>